<feature type="transmembrane region" description="Helical" evidence="1">
    <location>
        <begin position="42"/>
        <end position="58"/>
    </location>
</feature>
<keyword evidence="1" id="KW-1133">Transmembrane helix</keyword>
<keyword evidence="1" id="KW-0812">Transmembrane</keyword>
<evidence type="ECO:0000313" key="3">
    <source>
        <dbReference type="Proteomes" id="UP000178197"/>
    </source>
</evidence>
<protein>
    <submittedName>
        <fullName evidence="2">Uncharacterized protein</fullName>
    </submittedName>
</protein>
<dbReference type="AlphaFoldDB" id="A0A1F8FDD3"/>
<feature type="transmembrane region" description="Helical" evidence="1">
    <location>
        <begin position="12"/>
        <end position="30"/>
    </location>
</feature>
<comment type="caution">
    <text evidence="2">The sequence shown here is derived from an EMBL/GenBank/DDBJ whole genome shotgun (WGS) entry which is preliminary data.</text>
</comment>
<name>A0A1F8FDD3_9BACT</name>
<evidence type="ECO:0000313" key="2">
    <source>
        <dbReference type="EMBL" id="OGN11184.1"/>
    </source>
</evidence>
<proteinExistence type="predicted"/>
<accession>A0A1F8FDD3</accession>
<reference evidence="2 3" key="1">
    <citation type="journal article" date="2016" name="Nat. Commun.">
        <title>Thousands of microbial genomes shed light on interconnected biogeochemical processes in an aquifer system.</title>
        <authorList>
            <person name="Anantharaman K."/>
            <person name="Brown C.T."/>
            <person name="Hug L.A."/>
            <person name="Sharon I."/>
            <person name="Castelle C.J."/>
            <person name="Probst A.J."/>
            <person name="Thomas B.C."/>
            <person name="Singh A."/>
            <person name="Wilkins M.J."/>
            <person name="Karaoz U."/>
            <person name="Brodie E.L."/>
            <person name="Williams K.H."/>
            <person name="Hubbard S.S."/>
            <person name="Banfield J.F."/>
        </authorList>
    </citation>
    <scope>NUCLEOTIDE SEQUENCE [LARGE SCALE GENOMIC DNA]</scope>
</reference>
<organism evidence="2 3">
    <name type="scientific">Candidatus Yanofskybacteria bacterium RIFCSPHIGHO2_02_FULL_43_15c</name>
    <dbReference type="NCBI Taxonomy" id="1802679"/>
    <lineage>
        <taxon>Bacteria</taxon>
        <taxon>Candidatus Yanofskyibacteriota</taxon>
    </lineage>
</organism>
<evidence type="ECO:0000256" key="1">
    <source>
        <dbReference type="SAM" id="Phobius"/>
    </source>
</evidence>
<sequence length="67" mass="8180">MVIQHFNTKKPRFKGLVFYYLFFIPEYNFLSDICKELKYRPLAVSVVFTFIYTVSYADKIRPKPRYQ</sequence>
<gene>
    <name evidence="2" type="ORF">A3C71_00305</name>
</gene>
<dbReference type="Proteomes" id="UP000178197">
    <property type="component" value="Unassembled WGS sequence"/>
</dbReference>
<keyword evidence="1" id="KW-0472">Membrane</keyword>
<dbReference type="EMBL" id="MGJT01000034">
    <property type="protein sequence ID" value="OGN11184.1"/>
    <property type="molecule type" value="Genomic_DNA"/>
</dbReference>